<keyword evidence="2" id="KW-1185">Reference proteome</keyword>
<protein>
    <recommendedName>
        <fullName evidence="3">FAD-dependent oxidoreductase</fullName>
    </recommendedName>
</protein>
<proteinExistence type="predicted"/>
<organism evidence="1 2">
    <name type="scientific">Rhizobium calliandrae</name>
    <dbReference type="NCBI Taxonomy" id="1312182"/>
    <lineage>
        <taxon>Bacteria</taxon>
        <taxon>Pseudomonadati</taxon>
        <taxon>Pseudomonadota</taxon>
        <taxon>Alphaproteobacteria</taxon>
        <taxon>Hyphomicrobiales</taxon>
        <taxon>Rhizobiaceae</taxon>
        <taxon>Rhizobium/Agrobacterium group</taxon>
        <taxon>Rhizobium</taxon>
    </lineage>
</organism>
<gene>
    <name evidence="1" type="ORF">PY650_34665</name>
</gene>
<evidence type="ECO:0008006" key="3">
    <source>
        <dbReference type="Google" id="ProtNLM"/>
    </source>
</evidence>
<evidence type="ECO:0000313" key="1">
    <source>
        <dbReference type="EMBL" id="MDL2410624.1"/>
    </source>
</evidence>
<name>A0ABT7KPS5_9HYPH</name>
<dbReference type="RefSeq" id="WP_285884559.1">
    <property type="nucleotide sequence ID" value="NZ_JARFYN010000094.1"/>
</dbReference>
<dbReference type="PANTHER" id="PTHR40254:SF1">
    <property type="entry name" value="BLR0577 PROTEIN"/>
    <property type="match status" value="1"/>
</dbReference>
<sequence>MLSRSGLLPRPQATGSFALDGDLLKCFPKTALGLLQQVRSAIDEVTEKGLPWQSVFDALRHQGQAIWQALPPEGQRRFLRHLCRWFEIHRFRMPPQIKELVVRETATGRLHIRAGRIVSAAYDSQHILIDIATAPHRSIEQARAQWLILATGPDHENAIGHEACLLDLERVGLITKDPHGLGIKCDRENRAVARDGTPVEGLLIAGPLARGTFGELTSVPEIVDQAEKIVERIRQMHFTGTRRMAMRIDAE</sequence>
<accession>A0ABT7KPS5</accession>
<dbReference type="Proteomes" id="UP001172630">
    <property type="component" value="Unassembled WGS sequence"/>
</dbReference>
<dbReference type="PANTHER" id="PTHR40254">
    <property type="entry name" value="BLR0577 PROTEIN"/>
    <property type="match status" value="1"/>
</dbReference>
<dbReference type="InterPro" id="IPR052189">
    <property type="entry name" value="L-asp_N-monooxygenase_NS-form"/>
</dbReference>
<comment type="caution">
    <text evidence="1">The sequence shown here is derived from an EMBL/GenBank/DDBJ whole genome shotgun (WGS) entry which is preliminary data.</text>
</comment>
<evidence type="ECO:0000313" key="2">
    <source>
        <dbReference type="Proteomes" id="UP001172630"/>
    </source>
</evidence>
<reference evidence="1" key="1">
    <citation type="submission" date="2023-06" db="EMBL/GenBank/DDBJ databases">
        <title>Phylogenetic Diversity of Rhizobium strains.</title>
        <authorList>
            <person name="Moura F.T."/>
            <person name="Helene L.C.F."/>
            <person name="Hungria M."/>
        </authorList>
    </citation>
    <scope>NUCLEOTIDE SEQUENCE</scope>
    <source>
        <strain evidence="1">CCGE524</strain>
    </source>
</reference>
<dbReference type="EMBL" id="JARFYN010000094">
    <property type="protein sequence ID" value="MDL2410624.1"/>
    <property type="molecule type" value="Genomic_DNA"/>
</dbReference>